<dbReference type="InterPro" id="IPR016181">
    <property type="entry name" value="Acyl_CoA_acyltransferase"/>
</dbReference>
<reference evidence="4 5" key="1">
    <citation type="submission" date="2023-08" db="EMBL/GenBank/DDBJ databases">
        <title>Rhodoferax potami sp. nov. and Rhodoferax mekongensis sp. nov., isolated from the Mekong River in Thailand.</title>
        <authorList>
            <person name="Kitikhun S."/>
            <person name="Charoenyingcharoen P."/>
            <person name="Siriarchawattana P."/>
            <person name="Likhitrattanapisal S."/>
            <person name="Nilsakha T."/>
            <person name="Chanpet A."/>
            <person name="Rattanawaree P."/>
            <person name="Ingsriswang S."/>
        </authorList>
    </citation>
    <scope>NUCLEOTIDE SEQUENCE [LARGE SCALE GENOMIC DNA]</scope>
    <source>
        <strain evidence="4 5">TBRC 17307</strain>
    </source>
</reference>
<dbReference type="RefSeq" id="WP_313867451.1">
    <property type="nucleotide sequence ID" value="NZ_CP132507.1"/>
</dbReference>
<dbReference type="Gene3D" id="3.40.630.30">
    <property type="match status" value="1"/>
</dbReference>
<dbReference type="PROSITE" id="PS51186">
    <property type="entry name" value="GNAT"/>
    <property type="match status" value="1"/>
</dbReference>
<dbReference type="InterPro" id="IPR000182">
    <property type="entry name" value="GNAT_dom"/>
</dbReference>
<dbReference type="PANTHER" id="PTHR43877">
    <property type="entry name" value="AMINOALKYLPHOSPHONATE N-ACETYLTRANSFERASE-RELATED-RELATED"/>
    <property type="match status" value="1"/>
</dbReference>
<gene>
    <name evidence="4" type="ORF">RAN89_17255</name>
</gene>
<dbReference type="SUPFAM" id="SSF55729">
    <property type="entry name" value="Acyl-CoA N-acyltransferases (Nat)"/>
    <property type="match status" value="1"/>
</dbReference>
<evidence type="ECO:0000259" key="3">
    <source>
        <dbReference type="PROSITE" id="PS51186"/>
    </source>
</evidence>
<dbReference type="PANTHER" id="PTHR43877:SF5">
    <property type="entry name" value="BLL8307 PROTEIN"/>
    <property type="match status" value="1"/>
</dbReference>
<dbReference type="Pfam" id="PF00583">
    <property type="entry name" value="Acetyltransf_1"/>
    <property type="match status" value="1"/>
</dbReference>
<evidence type="ECO:0000313" key="5">
    <source>
        <dbReference type="Proteomes" id="UP001302257"/>
    </source>
</evidence>
<organism evidence="4 5">
    <name type="scientific">Rhodoferax mekongensis</name>
    <dbReference type="NCBI Taxonomy" id="3068341"/>
    <lineage>
        <taxon>Bacteria</taxon>
        <taxon>Pseudomonadati</taxon>
        <taxon>Pseudomonadota</taxon>
        <taxon>Betaproteobacteria</taxon>
        <taxon>Burkholderiales</taxon>
        <taxon>Comamonadaceae</taxon>
        <taxon>Rhodoferax</taxon>
    </lineage>
</organism>
<dbReference type="EMBL" id="CP132507">
    <property type="protein sequence ID" value="WNO04617.1"/>
    <property type="molecule type" value="Genomic_DNA"/>
</dbReference>
<protein>
    <submittedName>
        <fullName evidence="4">GNAT family N-acetyltransferase</fullName>
    </submittedName>
</protein>
<name>A0ABZ0AYT2_9BURK</name>
<keyword evidence="5" id="KW-1185">Reference proteome</keyword>
<dbReference type="CDD" id="cd04301">
    <property type="entry name" value="NAT_SF"/>
    <property type="match status" value="1"/>
</dbReference>
<proteinExistence type="predicted"/>
<evidence type="ECO:0000256" key="2">
    <source>
        <dbReference type="ARBA" id="ARBA00023315"/>
    </source>
</evidence>
<accession>A0ABZ0AYT2</accession>
<keyword evidence="2" id="KW-0012">Acyltransferase</keyword>
<dbReference type="InterPro" id="IPR050832">
    <property type="entry name" value="Bact_Acetyltransf"/>
</dbReference>
<sequence length="152" mass="16804">MDIRIDDLQGAAIAALLQVHLDSMHQHSPPESVHALDLDALRHPSITFWTAWEGEVLLGCGALKTHSATHAELKSMRTAAGHERKGVARALLRHMETAARAKGVQHISLETGTNAPFFPAHRLYESEGFVECGPFAEYQIDPWSRFMTKALV</sequence>
<evidence type="ECO:0000256" key="1">
    <source>
        <dbReference type="ARBA" id="ARBA00022679"/>
    </source>
</evidence>
<feature type="domain" description="N-acetyltransferase" evidence="3">
    <location>
        <begin position="3"/>
        <end position="152"/>
    </location>
</feature>
<dbReference type="Proteomes" id="UP001302257">
    <property type="component" value="Chromosome"/>
</dbReference>
<keyword evidence="1" id="KW-0808">Transferase</keyword>
<evidence type="ECO:0000313" key="4">
    <source>
        <dbReference type="EMBL" id="WNO04617.1"/>
    </source>
</evidence>